<dbReference type="AlphaFoldDB" id="A0A6C0JED9"/>
<sequence length="245" mass="29045">MKTFTICIPCVDKHIEKVHKLLESLEKHIIKPNKVIISLSPKYLNLDLHEEKKKLEAKFPFLLCLVQNKVTNCGENVNYIFDKVETDYTIIWGADDFFHPQYLEIMNYIIQKYNPNIISHLWDTRLTKLTKQNPNLAYDFDVFSKINLNEIVSYNDKDIEIYMHPNDGRGRQVPRFHIKQKFISNLHYGMQILKTNIIKDNKFLTGPDYDYRSDTLFLTDMYKKYGNMCIIMENLIQYVEGNTCV</sequence>
<dbReference type="CDD" id="cd00761">
    <property type="entry name" value="Glyco_tranf_GTA_type"/>
    <property type="match status" value="1"/>
</dbReference>
<proteinExistence type="predicted"/>
<accession>A0A6C0JED9</accession>
<name>A0A6C0JED9_9ZZZZ</name>
<evidence type="ECO:0000313" key="1">
    <source>
        <dbReference type="EMBL" id="QHU02118.1"/>
    </source>
</evidence>
<dbReference type="Gene3D" id="3.90.550.10">
    <property type="entry name" value="Spore Coat Polysaccharide Biosynthesis Protein SpsA, Chain A"/>
    <property type="match status" value="1"/>
</dbReference>
<dbReference type="InterPro" id="IPR029044">
    <property type="entry name" value="Nucleotide-diphossugar_trans"/>
</dbReference>
<dbReference type="EMBL" id="MN740355">
    <property type="protein sequence ID" value="QHU02118.1"/>
    <property type="molecule type" value="Genomic_DNA"/>
</dbReference>
<evidence type="ECO:0008006" key="2">
    <source>
        <dbReference type="Google" id="ProtNLM"/>
    </source>
</evidence>
<protein>
    <recommendedName>
        <fullName evidence="2">Glycosyltransferase 2-like domain-containing protein</fullName>
    </recommendedName>
</protein>
<organism evidence="1">
    <name type="scientific">viral metagenome</name>
    <dbReference type="NCBI Taxonomy" id="1070528"/>
    <lineage>
        <taxon>unclassified sequences</taxon>
        <taxon>metagenomes</taxon>
        <taxon>organismal metagenomes</taxon>
    </lineage>
</organism>
<reference evidence="1" key="1">
    <citation type="journal article" date="2020" name="Nature">
        <title>Giant virus diversity and host interactions through global metagenomics.</title>
        <authorList>
            <person name="Schulz F."/>
            <person name="Roux S."/>
            <person name="Paez-Espino D."/>
            <person name="Jungbluth S."/>
            <person name="Walsh D.A."/>
            <person name="Denef V.J."/>
            <person name="McMahon K.D."/>
            <person name="Konstantinidis K.T."/>
            <person name="Eloe-Fadrosh E.A."/>
            <person name="Kyrpides N.C."/>
            <person name="Woyke T."/>
        </authorList>
    </citation>
    <scope>NUCLEOTIDE SEQUENCE</scope>
    <source>
        <strain evidence="1">GVMAG-M-3300025880-75</strain>
    </source>
</reference>
<dbReference type="SUPFAM" id="SSF53448">
    <property type="entry name" value="Nucleotide-diphospho-sugar transferases"/>
    <property type="match status" value="1"/>
</dbReference>